<dbReference type="RefSeq" id="WP_012302415.1">
    <property type="nucleotide sequence ID" value="NC_010424.1"/>
</dbReference>
<dbReference type="EMBL" id="CP000860">
    <property type="protein sequence ID" value="ACA59830.1"/>
    <property type="molecule type" value="Genomic_DNA"/>
</dbReference>
<dbReference type="AlphaFoldDB" id="B1I4F3"/>
<reference evidence="2 3" key="2">
    <citation type="journal article" date="2008" name="Science">
        <title>Environmental genomics reveals a single-species ecosystem deep within Earth.</title>
        <authorList>
            <person name="Chivian D."/>
            <person name="Brodie E.L."/>
            <person name="Alm E.J."/>
            <person name="Culley D.E."/>
            <person name="Dehal P.S."/>
            <person name="Desantis T.Z."/>
            <person name="Gihring T.M."/>
            <person name="Lapidus A."/>
            <person name="Lin L.H."/>
            <person name="Lowry S.R."/>
            <person name="Moser D.P."/>
            <person name="Richardson P.M."/>
            <person name="Southam G."/>
            <person name="Wanger G."/>
            <person name="Pratt L.M."/>
            <person name="Andersen G.L."/>
            <person name="Hazen T.C."/>
            <person name="Brockman F.J."/>
            <person name="Arkin A.P."/>
            <person name="Onstott T.C."/>
        </authorList>
    </citation>
    <scope>NUCLEOTIDE SEQUENCE [LARGE SCALE GENOMIC DNA]</scope>
    <source>
        <strain evidence="2 3">MP104C</strain>
    </source>
</reference>
<evidence type="ECO:0008006" key="4">
    <source>
        <dbReference type="Google" id="ProtNLM"/>
    </source>
</evidence>
<reference evidence="3" key="1">
    <citation type="submission" date="2007-10" db="EMBL/GenBank/DDBJ databases">
        <title>Complete sequence of chromosome of Desulforudis audaxviator MP104C.</title>
        <authorList>
            <person name="Copeland A."/>
            <person name="Lucas S."/>
            <person name="Lapidus A."/>
            <person name="Barry K."/>
            <person name="Glavina del Rio T."/>
            <person name="Dalin E."/>
            <person name="Tice H."/>
            <person name="Bruce D."/>
            <person name="Pitluck S."/>
            <person name="Lowry S.R."/>
            <person name="Larimer F."/>
            <person name="Land M.L."/>
            <person name="Hauser L."/>
            <person name="Kyrpides N."/>
            <person name="Ivanova N.N."/>
            <person name="Richardson P."/>
        </authorList>
    </citation>
    <scope>NUCLEOTIDE SEQUENCE [LARGE SCALE GENOMIC DNA]</scope>
    <source>
        <strain evidence="3">MP104C</strain>
    </source>
</reference>
<evidence type="ECO:0000313" key="3">
    <source>
        <dbReference type="Proteomes" id="UP000008544"/>
    </source>
</evidence>
<sequence>MAFPSDQPARQPMNWIAMGRGLLVALALAIVLSLVSTVLLYFSNFSEKFMPWIAAFIVFAGVFFGAALASARAGSKGLYHGLGVGLGFFLLMWGLGTLLFPGPITVIGLLEKLLLTGSAGALGGIVGVSISD</sequence>
<dbReference type="KEGG" id="dau:Daud_1320"/>
<dbReference type="InterPro" id="IPR023804">
    <property type="entry name" value="DUF3792_TM"/>
</dbReference>
<name>B1I4F3_DESAP</name>
<dbReference type="eggNOG" id="ENOG50337DJ">
    <property type="taxonomic scope" value="Bacteria"/>
</dbReference>
<keyword evidence="1" id="KW-0812">Transmembrane</keyword>
<dbReference type="NCBIfam" id="TIGR04086">
    <property type="entry name" value="TIGR04086_membr"/>
    <property type="match status" value="1"/>
</dbReference>
<dbReference type="HOGENOM" id="CLU_149197_1_0_9"/>
<keyword evidence="1" id="KW-0472">Membrane</keyword>
<accession>B1I4F3</accession>
<keyword evidence="3" id="KW-1185">Reference proteome</keyword>
<dbReference type="Pfam" id="PF12670">
    <property type="entry name" value="DUF3792"/>
    <property type="match status" value="1"/>
</dbReference>
<feature type="transmembrane region" description="Helical" evidence="1">
    <location>
        <begin position="113"/>
        <end position="131"/>
    </location>
</feature>
<protein>
    <recommendedName>
        <fullName evidence="4">TIGR04086 family membrane protein</fullName>
    </recommendedName>
</protein>
<evidence type="ECO:0000313" key="2">
    <source>
        <dbReference type="EMBL" id="ACA59830.1"/>
    </source>
</evidence>
<gene>
    <name evidence="2" type="ordered locus">Daud_1320</name>
</gene>
<keyword evidence="1" id="KW-1133">Transmembrane helix</keyword>
<dbReference type="Proteomes" id="UP000008544">
    <property type="component" value="Chromosome"/>
</dbReference>
<organism evidence="2 3">
    <name type="scientific">Desulforudis audaxviator (strain MP104C)</name>
    <dbReference type="NCBI Taxonomy" id="477974"/>
    <lineage>
        <taxon>Bacteria</taxon>
        <taxon>Bacillati</taxon>
        <taxon>Bacillota</taxon>
        <taxon>Clostridia</taxon>
        <taxon>Thermoanaerobacterales</taxon>
        <taxon>Candidatus Desulforudaceae</taxon>
        <taxon>Candidatus Desulforudis</taxon>
    </lineage>
</organism>
<feature type="transmembrane region" description="Helical" evidence="1">
    <location>
        <begin position="21"/>
        <end position="43"/>
    </location>
</feature>
<feature type="transmembrane region" description="Helical" evidence="1">
    <location>
        <begin position="81"/>
        <end position="101"/>
    </location>
</feature>
<evidence type="ECO:0000256" key="1">
    <source>
        <dbReference type="SAM" id="Phobius"/>
    </source>
</evidence>
<feature type="transmembrane region" description="Helical" evidence="1">
    <location>
        <begin position="49"/>
        <end position="69"/>
    </location>
</feature>
<proteinExistence type="predicted"/>